<comment type="caution">
    <text evidence="2">The sequence shown here is derived from an EMBL/GenBank/DDBJ whole genome shotgun (WGS) entry which is preliminary data.</text>
</comment>
<organism evidence="2 3">
    <name type="scientific">Shewanella submarina</name>
    <dbReference type="NCBI Taxonomy" id="2016376"/>
    <lineage>
        <taxon>Bacteria</taxon>
        <taxon>Pseudomonadati</taxon>
        <taxon>Pseudomonadota</taxon>
        <taxon>Gammaproteobacteria</taxon>
        <taxon>Alteromonadales</taxon>
        <taxon>Shewanellaceae</taxon>
        <taxon>Shewanella</taxon>
    </lineage>
</organism>
<evidence type="ECO:0000256" key="1">
    <source>
        <dbReference type="SAM" id="Phobius"/>
    </source>
</evidence>
<keyword evidence="3" id="KW-1185">Reference proteome</keyword>
<dbReference type="EMBL" id="JBHRTD010000001">
    <property type="protein sequence ID" value="MFC3136651.1"/>
    <property type="molecule type" value="Genomic_DNA"/>
</dbReference>
<protein>
    <submittedName>
        <fullName evidence="2">Uncharacterized protein</fullName>
    </submittedName>
</protein>
<evidence type="ECO:0000313" key="2">
    <source>
        <dbReference type="EMBL" id="MFC3136651.1"/>
    </source>
</evidence>
<accession>A0ABV7G858</accession>
<proteinExistence type="predicted"/>
<sequence>MKRAIFKNNYPGKRFFLAASGGYIISAFVILTCGTSAFLQPNGEGYAECASIGVIHKHFTSYRKQWDTYTIITDDGKKMQLPVATCALLIG</sequence>
<keyword evidence="1" id="KW-0472">Membrane</keyword>
<reference evidence="3" key="1">
    <citation type="journal article" date="2019" name="Int. J. Syst. Evol. Microbiol.">
        <title>The Global Catalogue of Microorganisms (GCM) 10K type strain sequencing project: providing services to taxonomists for standard genome sequencing and annotation.</title>
        <authorList>
            <consortium name="The Broad Institute Genomics Platform"/>
            <consortium name="The Broad Institute Genome Sequencing Center for Infectious Disease"/>
            <person name="Wu L."/>
            <person name="Ma J."/>
        </authorList>
    </citation>
    <scope>NUCLEOTIDE SEQUENCE [LARGE SCALE GENOMIC DNA]</scope>
    <source>
        <strain evidence="3">KCTC 52277</strain>
    </source>
</reference>
<gene>
    <name evidence="2" type="ORF">ACFOE0_00400</name>
</gene>
<keyword evidence="1" id="KW-1133">Transmembrane helix</keyword>
<dbReference type="Proteomes" id="UP001595621">
    <property type="component" value="Unassembled WGS sequence"/>
</dbReference>
<feature type="transmembrane region" description="Helical" evidence="1">
    <location>
        <begin position="15"/>
        <end position="39"/>
    </location>
</feature>
<dbReference type="RefSeq" id="WP_248936454.1">
    <property type="nucleotide sequence ID" value="NZ_JAKILF010000005.1"/>
</dbReference>
<evidence type="ECO:0000313" key="3">
    <source>
        <dbReference type="Proteomes" id="UP001595621"/>
    </source>
</evidence>
<keyword evidence="1" id="KW-0812">Transmembrane</keyword>
<name>A0ABV7G858_9GAMM</name>